<dbReference type="STRING" id="1842727.RD110_19570"/>
<dbReference type="InterPro" id="IPR011057">
    <property type="entry name" value="Mss4-like_sf"/>
</dbReference>
<name>A0A1P8JZG3_9BURK</name>
<keyword evidence="7" id="KW-1185">Reference proteome</keyword>
<protein>
    <submittedName>
        <fullName evidence="6">Aldehyde-activating protein</fullName>
    </submittedName>
</protein>
<dbReference type="OrthoDB" id="327703at2"/>
<accession>A0A1P8JZG3</accession>
<dbReference type="Pfam" id="PF04828">
    <property type="entry name" value="GFA"/>
    <property type="match status" value="1"/>
</dbReference>
<evidence type="ECO:0000256" key="2">
    <source>
        <dbReference type="ARBA" id="ARBA00022723"/>
    </source>
</evidence>
<keyword evidence="3" id="KW-0862">Zinc</keyword>
<dbReference type="PANTHER" id="PTHR33337:SF40">
    <property type="entry name" value="CENP-V_GFA DOMAIN-CONTAINING PROTEIN-RELATED"/>
    <property type="match status" value="1"/>
</dbReference>
<gene>
    <name evidence="6" type="ORF">RD110_19570</name>
</gene>
<evidence type="ECO:0000256" key="3">
    <source>
        <dbReference type="ARBA" id="ARBA00022833"/>
    </source>
</evidence>
<dbReference type="KEGG" id="rhy:RD110_19570"/>
<dbReference type="Proteomes" id="UP000186609">
    <property type="component" value="Chromosome"/>
</dbReference>
<reference evidence="6 7" key="1">
    <citation type="submission" date="2017-01" db="EMBL/GenBank/DDBJ databases">
        <authorList>
            <person name="Mah S.A."/>
            <person name="Swanson W.J."/>
            <person name="Moy G.W."/>
            <person name="Vacquier V.D."/>
        </authorList>
    </citation>
    <scope>NUCLEOTIDE SEQUENCE [LARGE SCALE GENOMIC DNA]</scope>
    <source>
        <strain evidence="6 7">DCY110</strain>
    </source>
</reference>
<dbReference type="EMBL" id="CP019236">
    <property type="protein sequence ID" value="APW39138.1"/>
    <property type="molecule type" value="Genomic_DNA"/>
</dbReference>
<dbReference type="Gene3D" id="3.90.1590.10">
    <property type="entry name" value="glutathione-dependent formaldehyde- activating enzyme (gfa)"/>
    <property type="match status" value="1"/>
</dbReference>
<evidence type="ECO:0000256" key="4">
    <source>
        <dbReference type="ARBA" id="ARBA00023239"/>
    </source>
</evidence>
<evidence type="ECO:0000256" key="1">
    <source>
        <dbReference type="ARBA" id="ARBA00005495"/>
    </source>
</evidence>
<organism evidence="6 7">
    <name type="scientific">Rhodoferax koreensis</name>
    <dbReference type="NCBI Taxonomy" id="1842727"/>
    <lineage>
        <taxon>Bacteria</taxon>
        <taxon>Pseudomonadati</taxon>
        <taxon>Pseudomonadota</taxon>
        <taxon>Betaproteobacteria</taxon>
        <taxon>Burkholderiales</taxon>
        <taxon>Comamonadaceae</taxon>
        <taxon>Rhodoferax</taxon>
    </lineage>
</organism>
<dbReference type="GO" id="GO:0016846">
    <property type="term" value="F:carbon-sulfur lyase activity"/>
    <property type="evidence" value="ECO:0007669"/>
    <property type="project" value="InterPro"/>
</dbReference>
<sequence length="134" mass="14279">MHVHGACHCGQIRFEAEVDPAKVKLCNCTDCQVLSGSAFRVSVPAPKAGFRLLAGLPSIYIKTGDSGNQRAHAFCPNCGAAVFASAVAEDPPTYTLRVGTLAERAQLPPQTRIWCRSALAWGQDVSVVPGQEKE</sequence>
<dbReference type="PANTHER" id="PTHR33337">
    <property type="entry name" value="GFA DOMAIN-CONTAINING PROTEIN"/>
    <property type="match status" value="1"/>
</dbReference>
<keyword evidence="2" id="KW-0479">Metal-binding</keyword>
<dbReference type="SUPFAM" id="SSF51316">
    <property type="entry name" value="Mss4-like"/>
    <property type="match status" value="1"/>
</dbReference>
<feature type="domain" description="CENP-V/GFA" evidence="5">
    <location>
        <begin position="3"/>
        <end position="122"/>
    </location>
</feature>
<comment type="similarity">
    <text evidence="1">Belongs to the Gfa family.</text>
</comment>
<dbReference type="InterPro" id="IPR006913">
    <property type="entry name" value="CENP-V/GFA"/>
</dbReference>
<dbReference type="RefSeq" id="WP_076201275.1">
    <property type="nucleotide sequence ID" value="NZ_CP019236.1"/>
</dbReference>
<proteinExistence type="inferred from homology"/>
<dbReference type="PROSITE" id="PS51891">
    <property type="entry name" value="CENP_V_GFA"/>
    <property type="match status" value="1"/>
</dbReference>
<evidence type="ECO:0000259" key="5">
    <source>
        <dbReference type="PROSITE" id="PS51891"/>
    </source>
</evidence>
<evidence type="ECO:0000313" key="7">
    <source>
        <dbReference type="Proteomes" id="UP000186609"/>
    </source>
</evidence>
<dbReference type="GO" id="GO:0046872">
    <property type="term" value="F:metal ion binding"/>
    <property type="evidence" value="ECO:0007669"/>
    <property type="project" value="UniProtKB-KW"/>
</dbReference>
<dbReference type="AlphaFoldDB" id="A0A1P8JZG3"/>
<evidence type="ECO:0000313" key="6">
    <source>
        <dbReference type="EMBL" id="APW39138.1"/>
    </source>
</evidence>
<keyword evidence="4" id="KW-0456">Lyase</keyword>